<evidence type="ECO:0000313" key="10">
    <source>
        <dbReference type="Proteomes" id="UP001165341"/>
    </source>
</evidence>
<dbReference type="EMBL" id="JALGAR010000011">
    <property type="protein sequence ID" value="MCI4660178.1"/>
    <property type="molecule type" value="Genomic_DNA"/>
</dbReference>
<dbReference type="Proteomes" id="UP001165341">
    <property type="component" value="Unassembled WGS sequence"/>
</dbReference>
<dbReference type="InterPro" id="IPR001867">
    <property type="entry name" value="OmpR/PhoB-type_DNA-bd"/>
</dbReference>
<dbReference type="GO" id="GO:0005829">
    <property type="term" value="C:cytosol"/>
    <property type="evidence" value="ECO:0007669"/>
    <property type="project" value="TreeGrafter"/>
</dbReference>
<keyword evidence="1 5" id="KW-0597">Phosphoprotein</keyword>
<dbReference type="InterPro" id="IPR011006">
    <property type="entry name" value="CheY-like_superfamily"/>
</dbReference>
<keyword evidence="3 6" id="KW-0238">DNA-binding</keyword>
<evidence type="ECO:0000256" key="2">
    <source>
        <dbReference type="ARBA" id="ARBA00023015"/>
    </source>
</evidence>
<evidence type="ECO:0000256" key="5">
    <source>
        <dbReference type="PROSITE-ProRule" id="PRU00169"/>
    </source>
</evidence>
<keyword evidence="10" id="KW-1185">Reference proteome</keyword>
<dbReference type="PROSITE" id="PS51755">
    <property type="entry name" value="OMPR_PHOB"/>
    <property type="match status" value="1"/>
</dbReference>
<dbReference type="RefSeq" id="WP_243013585.1">
    <property type="nucleotide sequence ID" value="NZ_JALGAR010000011.1"/>
</dbReference>
<evidence type="ECO:0000256" key="6">
    <source>
        <dbReference type="PROSITE-ProRule" id="PRU01091"/>
    </source>
</evidence>
<dbReference type="PANTHER" id="PTHR48111">
    <property type="entry name" value="REGULATOR OF RPOS"/>
    <property type="match status" value="1"/>
</dbReference>
<evidence type="ECO:0000256" key="4">
    <source>
        <dbReference type="ARBA" id="ARBA00023163"/>
    </source>
</evidence>
<evidence type="ECO:0000256" key="3">
    <source>
        <dbReference type="ARBA" id="ARBA00023125"/>
    </source>
</evidence>
<comment type="caution">
    <text evidence="9">The sequence shown here is derived from an EMBL/GenBank/DDBJ whole genome shotgun (WGS) entry which is preliminary data.</text>
</comment>
<protein>
    <submittedName>
        <fullName evidence="9">Response regulator transcription factor</fullName>
    </submittedName>
</protein>
<dbReference type="PROSITE" id="PS50110">
    <property type="entry name" value="RESPONSE_REGULATORY"/>
    <property type="match status" value="1"/>
</dbReference>
<reference evidence="9" key="1">
    <citation type="submission" date="2022-03" db="EMBL/GenBank/DDBJ databases">
        <title>Cryobacterium sp. nov. strain ZS14-85, isolated from Antarctic soil.</title>
        <authorList>
            <person name="Li J."/>
            <person name="Niu G."/>
        </authorList>
    </citation>
    <scope>NUCLEOTIDE SEQUENCE</scope>
    <source>
        <strain evidence="9">ZS14-85</strain>
    </source>
</reference>
<dbReference type="PANTHER" id="PTHR48111:SF4">
    <property type="entry name" value="DNA-BINDING DUAL TRANSCRIPTIONAL REGULATOR OMPR"/>
    <property type="match status" value="1"/>
</dbReference>
<dbReference type="InterPro" id="IPR016032">
    <property type="entry name" value="Sig_transdc_resp-reg_C-effctor"/>
</dbReference>
<dbReference type="SMART" id="SM00448">
    <property type="entry name" value="REC"/>
    <property type="match status" value="1"/>
</dbReference>
<dbReference type="InterPro" id="IPR001789">
    <property type="entry name" value="Sig_transdc_resp-reg_receiver"/>
</dbReference>
<accession>A0AA41R1C5</accession>
<evidence type="ECO:0000259" key="8">
    <source>
        <dbReference type="PROSITE" id="PS51755"/>
    </source>
</evidence>
<dbReference type="Pfam" id="PF00072">
    <property type="entry name" value="Response_reg"/>
    <property type="match status" value="1"/>
</dbReference>
<dbReference type="SUPFAM" id="SSF52172">
    <property type="entry name" value="CheY-like"/>
    <property type="match status" value="1"/>
</dbReference>
<dbReference type="CDD" id="cd00383">
    <property type="entry name" value="trans_reg_C"/>
    <property type="match status" value="1"/>
</dbReference>
<dbReference type="InterPro" id="IPR039420">
    <property type="entry name" value="WalR-like"/>
</dbReference>
<dbReference type="Gene3D" id="3.40.50.2300">
    <property type="match status" value="1"/>
</dbReference>
<feature type="modified residue" description="4-aspartylphosphate" evidence="5">
    <location>
        <position position="50"/>
    </location>
</feature>
<evidence type="ECO:0000259" key="7">
    <source>
        <dbReference type="PROSITE" id="PS50110"/>
    </source>
</evidence>
<sequence length="229" mass="25202">MPTVLVVEDERDIRDILRRYLERAGFSVLTAASGAEALRLLSACELVLLDLGLPDIDGTDILREIHTLGTLPVIVLTARSTTEDRIQGLELGADDYVTKPFSPHEVVLRVQAVLHRYGGSTTTTGPKSYGDRRLRIDDSAHQAWLDGAALDLTPTEWGLLAAVSAAPGRVYSRYELVNRVRGYEYPGYERTIDSHIKNLRHKLGPGGADIIETVLGVGYRLALRQDDPS</sequence>
<dbReference type="AlphaFoldDB" id="A0AA41R1C5"/>
<dbReference type="GO" id="GO:0000976">
    <property type="term" value="F:transcription cis-regulatory region binding"/>
    <property type="evidence" value="ECO:0007669"/>
    <property type="project" value="TreeGrafter"/>
</dbReference>
<dbReference type="GO" id="GO:0000156">
    <property type="term" value="F:phosphorelay response regulator activity"/>
    <property type="evidence" value="ECO:0007669"/>
    <property type="project" value="TreeGrafter"/>
</dbReference>
<dbReference type="Pfam" id="PF00486">
    <property type="entry name" value="Trans_reg_C"/>
    <property type="match status" value="1"/>
</dbReference>
<evidence type="ECO:0000313" key="9">
    <source>
        <dbReference type="EMBL" id="MCI4660178.1"/>
    </source>
</evidence>
<keyword evidence="4" id="KW-0804">Transcription</keyword>
<proteinExistence type="predicted"/>
<feature type="DNA-binding region" description="OmpR/PhoB-type" evidence="6">
    <location>
        <begin position="124"/>
        <end position="223"/>
    </location>
</feature>
<feature type="domain" description="OmpR/PhoB-type" evidence="8">
    <location>
        <begin position="124"/>
        <end position="223"/>
    </location>
</feature>
<dbReference type="InterPro" id="IPR036388">
    <property type="entry name" value="WH-like_DNA-bd_sf"/>
</dbReference>
<dbReference type="SMART" id="SM00862">
    <property type="entry name" value="Trans_reg_C"/>
    <property type="match status" value="1"/>
</dbReference>
<name>A0AA41R1C5_9MICO</name>
<dbReference type="Gene3D" id="1.10.10.10">
    <property type="entry name" value="Winged helix-like DNA-binding domain superfamily/Winged helix DNA-binding domain"/>
    <property type="match status" value="1"/>
</dbReference>
<evidence type="ECO:0000256" key="1">
    <source>
        <dbReference type="ARBA" id="ARBA00022553"/>
    </source>
</evidence>
<dbReference type="GO" id="GO:0032993">
    <property type="term" value="C:protein-DNA complex"/>
    <property type="evidence" value="ECO:0007669"/>
    <property type="project" value="TreeGrafter"/>
</dbReference>
<feature type="domain" description="Response regulatory" evidence="7">
    <location>
        <begin position="3"/>
        <end position="114"/>
    </location>
</feature>
<gene>
    <name evidence="9" type="ORF">MQH31_20405</name>
</gene>
<dbReference type="SUPFAM" id="SSF46894">
    <property type="entry name" value="C-terminal effector domain of the bipartite response regulators"/>
    <property type="match status" value="1"/>
</dbReference>
<dbReference type="GO" id="GO:0006355">
    <property type="term" value="P:regulation of DNA-templated transcription"/>
    <property type="evidence" value="ECO:0007669"/>
    <property type="project" value="InterPro"/>
</dbReference>
<keyword evidence="2" id="KW-0805">Transcription regulation</keyword>
<dbReference type="CDD" id="cd17574">
    <property type="entry name" value="REC_OmpR"/>
    <property type="match status" value="1"/>
</dbReference>
<dbReference type="Gene3D" id="6.10.250.690">
    <property type="match status" value="1"/>
</dbReference>
<organism evidence="9 10">
    <name type="scientific">Cryobacterium zhongshanensis</name>
    <dbReference type="NCBI Taxonomy" id="2928153"/>
    <lineage>
        <taxon>Bacteria</taxon>
        <taxon>Bacillati</taxon>
        <taxon>Actinomycetota</taxon>
        <taxon>Actinomycetes</taxon>
        <taxon>Micrococcales</taxon>
        <taxon>Microbacteriaceae</taxon>
        <taxon>Cryobacterium</taxon>
    </lineage>
</organism>